<evidence type="ECO:0000256" key="4">
    <source>
        <dbReference type="ARBA" id="ARBA00022989"/>
    </source>
</evidence>
<dbReference type="InterPro" id="IPR010291">
    <property type="entry name" value="Ion_channel_UNC-93"/>
</dbReference>
<dbReference type="InterPro" id="IPR051617">
    <property type="entry name" value="UNC-93-like_regulator"/>
</dbReference>
<evidence type="ECO:0000313" key="8">
    <source>
        <dbReference type="Proteomes" id="UP001432322"/>
    </source>
</evidence>
<feature type="transmembrane region" description="Helical" evidence="6">
    <location>
        <begin position="202"/>
        <end position="221"/>
    </location>
</feature>
<comment type="caution">
    <text evidence="7">The sequence shown here is derived from an EMBL/GenBank/DDBJ whole genome shotgun (WGS) entry which is preliminary data.</text>
</comment>
<dbReference type="PANTHER" id="PTHR23294:SF18">
    <property type="entry name" value="UNC93-LIKE PROTEIN MFSD11"/>
    <property type="match status" value="1"/>
</dbReference>
<dbReference type="GO" id="GO:0016020">
    <property type="term" value="C:membrane"/>
    <property type="evidence" value="ECO:0007669"/>
    <property type="project" value="UniProtKB-SubCell"/>
</dbReference>
<dbReference type="EMBL" id="BTSY01000004">
    <property type="protein sequence ID" value="GMT21662.1"/>
    <property type="molecule type" value="Genomic_DNA"/>
</dbReference>
<feature type="transmembrane region" description="Helical" evidence="6">
    <location>
        <begin position="86"/>
        <end position="105"/>
    </location>
</feature>
<evidence type="ECO:0000256" key="2">
    <source>
        <dbReference type="ARBA" id="ARBA00009172"/>
    </source>
</evidence>
<sequence>VAGSTMKDSAYDLLCAVLLGVGNMCMFLGYDTQTTIVEPVLHSVHDRSPDIINQHAGYHGVATLLFTFTFSSFLAPWTLGMLGSKWSILLGSMLFSFHLGSFLYIHYVPYYLTSALLGMGYSLFYSGHGAYITEHSTKRTIERNSALSWSLATSSLVLGGFVLILTAQPPAEVDTLVYSTNETKVGNEAKSYRQYSDYEIRLMYGAFAAVSIVANIIFAFLPTRPVGNSIAQPVNRKNRVGFTEHLRSVLCTLVSSRALLAAPVYLFLGVSTAFWITIYPTTLIFSKRLSEIPYLQAYYVIVFGVGEMAMGATISIVSKYVHNFAKMPSMIIGSILYFTALILSLLSTPSDATNTPSDAPTMLLAPSLELSLLIGFLLGLADNAFNTSRTVLCSMLIPDRISHVFAISKFHQVRIFAMSIFTFLSPMISMPLHFTANFIFGFLAIFSYYFAVR</sequence>
<comment type="subcellular location">
    <subcellularLocation>
        <location evidence="1">Membrane</location>
        <topology evidence="1">Multi-pass membrane protein</topology>
    </subcellularLocation>
</comment>
<feature type="non-terminal residue" evidence="7">
    <location>
        <position position="453"/>
    </location>
</feature>
<feature type="transmembrane region" description="Helical" evidence="6">
    <location>
        <begin position="56"/>
        <end position="79"/>
    </location>
</feature>
<keyword evidence="8" id="KW-1185">Reference proteome</keyword>
<feature type="transmembrane region" description="Helical" evidence="6">
    <location>
        <begin position="297"/>
        <end position="317"/>
    </location>
</feature>
<dbReference type="SUPFAM" id="SSF103473">
    <property type="entry name" value="MFS general substrate transporter"/>
    <property type="match status" value="1"/>
</dbReference>
<feature type="transmembrane region" description="Helical" evidence="6">
    <location>
        <begin position="264"/>
        <end position="285"/>
    </location>
</feature>
<dbReference type="Gene3D" id="1.20.1250.20">
    <property type="entry name" value="MFS general substrate transporter like domains"/>
    <property type="match status" value="1"/>
</dbReference>
<evidence type="ECO:0000256" key="5">
    <source>
        <dbReference type="ARBA" id="ARBA00023136"/>
    </source>
</evidence>
<feature type="transmembrane region" description="Helical" evidence="6">
    <location>
        <begin position="329"/>
        <end position="347"/>
    </location>
</feature>
<proteinExistence type="inferred from homology"/>
<comment type="similarity">
    <text evidence="2">Belongs to the unc-93 family.</text>
</comment>
<feature type="transmembrane region" description="Helical" evidence="6">
    <location>
        <begin position="401"/>
        <end position="424"/>
    </location>
</feature>
<feature type="transmembrane region" description="Helical" evidence="6">
    <location>
        <begin position="430"/>
        <end position="451"/>
    </location>
</feature>
<evidence type="ECO:0000256" key="3">
    <source>
        <dbReference type="ARBA" id="ARBA00022692"/>
    </source>
</evidence>
<feature type="transmembrane region" description="Helical" evidence="6">
    <location>
        <begin position="12"/>
        <end position="30"/>
    </location>
</feature>
<evidence type="ECO:0008006" key="9">
    <source>
        <dbReference type="Google" id="ProtNLM"/>
    </source>
</evidence>
<feature type="transmembrane region" description="Helical" evidence="6">
    <location>
        <begin position="359"/>
        <end position="380"/>
    </location>
</feature>
<dbReference type="PANTHER" id="PTHR23294">
    <property type="entry name" value="ET TRANSLATION PRODUCT-RELATED"/>
    <property type="match status" value="1"/>
</dbReference>
<dbReference type="InterPro" id="IPR036259">
    <property type="entry name" value="MFS_trans_sf"/>
</dbReference>
<protein>
    <recommendedName>
        <fullName evidence="9">Membrane transporter</fullName>
    </recommendedName>
</protein>
<accession>A0AAV5VSH6</accession>
<organism evidence="7 8">
    <name type="scientific">Pristionchus fissidentatus</name>
    <dbReference type="NCBI Taxonomy" id="1538716"/>
    <lineage>
        <taxon>Eukaryota</taxon>
        <taxon>Metazoa</taxon>
        <taxon>Ecdysozoa</taxon>
        <taxon>Nematoda</taxon>
        <taxon>Chromadorea</taxon>
        <taxon>Rhabditida</taxon>
        <taxon>Rhabditina</taxon>
        <taxon>Diplogasteromorpha</taxon>
        <taxon>Diplogasteroidea</taxon>
        <taxon>Neodiplogasteridae</taxon>
        <taxon>Pristionchus</taxon>
    </lineage>
</organism>
<feature type="non-terminal residue" evidence="7">
    <location>
        <position position="1"/>
    </location>
</feature>
<evidence type="ECO:0000313" key="7">
    <source>
        <dbReference type="EMBL" id="GMT21662.1"/>
    </source>
</evidence>
<name>A0AAV5VSH6_9BILA</name>
<keyword evidence="5 6" id="KW-0472">Membrane</keyword>
<reference evidence="7" key="1">
    <citation type="submission" date="2023-10" db="EMBL/GenBank/DDBJ databases">
        <title>Genome assembly of Pristionchus species.</title>
        <authorList>
            <person name="Yoshida K."/>
            <person name="Sommer R.J."/>
        </authorList>
    </citation>
    <scope>NUCLEOTIDE SEQUENCE</scope>
    <source>
        <strain evidence="7">RS5133</strain>
    </source>
</reference>
<keyword evidence="4 6" id="KW-1133">Transmembrane helix</keyword>
<evidence type="ECO:0000256" key="1">
    <source>
        <dbReference type="ARBA" id="ARBA00004141"/>
    </source>
</evidence>
<dbReference type="Pfam" id="PF05978">
    <property type="entry name" value="UNC-93"/>
    <property type="match status" value="1"/>
</dbReference>
<feature type="transmembrane region" description="Helical" evidence="6">
    <location>
        <begin position="145"/>
        <end position="167"/>
    </location>
</feature>
<keyword evidence="3 6" id="KW-0812">Transmembrane</keyword>
<gene>
    <name evidence="7" type="ORF">PFISCL1PPCAC_12959</name>
</gene>
<evidence type="ECO:0000256" key="6">
    <source>
        <dbReference type="SAM" id="Phobius"/>
    </source>
</evidence>
<dbReference type="AlphaFoldDB" id="A0AAV5VSH6"/>
<dbReference type="Proteomes" id="UP001432322">
    <property type="component" value="Unassembled WGS sequence"/>
</dbReference>
<feature type="transmembrane region" description="Helical" evidence="6">
    <location>
        <begin position="111"/>
        <end position="133"/>
    </location>
</feature>